<dbReference type="Proteomes" id="UP000053593">
    <property type="component" value="Unassembled WGS sequence"/>
</dbReference>
<gene>
    <name evidence="1" type="ORF">GYMLUDRAFT_174108</name>
</gene>
<dbReference type="OrthoDB" id="3232711at2759"/>
<reference evidence="1 2" key="1">
    <citation type="submission" date="2014-04" db="EMBL/GenBank/DDBJ databases">
        <title>Evolutionary Origins and Diversification of the Mycorrhizal Mutualists.</title>
        <authorList>
            <consortium name="DOE Joint Genome Institute"/>
            <consortium name="Mycorrhizal Genomics Consortium"/>
            <person name="Kohler A."/>
            <person name="Kuo A."/>
            <person name="Nagy L.G."/>
            <person name="Floudas D."/>
            <person name="Copeland A."/>
            <person name="Barry K.W."/>
            <person name="Cichocki N."/>
            <person name="Veneault-Fourrey C."/>
            <person name="LaButti K."/>
            <person name="Lindquist E.A."/>
            <person name="Lipzen A."/>
            <person name="Lundell T."/>
            <person name="Morin E."/>
            <person name="Murat C."/>
            <person name="Riley R."/>
            <person name="Ohm R."/>
            <person name="Sun H."/>
            <person name="Tunlid A."/>
            <person name="Henrissat B."/>
            <person name="Grigoriev I.V."/>
            <person name="Hibbett D.S."/>
            <person name="Martin F."/>
        </authorList>
    </citation>
    <scope>NUCLEOTIDE SEQUENCE [LARGE SCALE GENOMIC DNA]</scope>
    <source>
        <strain evidence="1 2">FD-317 M1</strain>
    </source>
</reference>
<dbReference type="HOGENOM" id="CLU_128011_0_0_1"/>
<name>A0A0D0CF53_9AGAR</name>
<evidence type="ECO:0000313" key="1">
    <source>
        <dbReference type="EMBL" id="KIK56707.1"/>
    </source>
</evidence>
<dbReference type="EMBL" id="KN834796">
    <property type="protein sequence ID" value="KIK56707.1"/>
    <property type="molecule type" value="Genomic_DNA"/>
</dbReference>
<sequence length="128" mass="14855">MVSSLLSDSSDFESLKTNPHHIPLLLPSCLEPSFRSRVPQLCNIEAEVRESQCSKLLVKLRGQLRARQVAYIHTSRTAVGQKYLTSCRELQQTIELRIKLLRTQYENARKRLFTLRGPGAWQEKYREL</sequence>
<evidence type="ECO:0000313" key="2">
    <source>
        <dbReference type="Proteomes" id="UP000053593"/>
    </source>
</evidence>
<organism evidence="1 2">
    <name type="scientific">Collybiopsis luxurians FD-317 M1</name>
    <dbReference type="NCBI Taxonomy" id="944289"/>
    <lineage>
        <taxon>Eukaryota</taxon>
        <taxon>Fungi</taxon>
        <taxon>Dikarya</taxon>
        <taxon>Basidiomycota</taxon>
        <taxon>Agaricomycotina</taxon>
        <taxon>Agaricomycetes</taxon>
        <taxon>Agaricomycetidae</taxon>
        <taxon>Agaricales</taxon>
        <taxon>Marasmiineae</taxon>
        <taxon>Omphalotaceae</taxon>
        <taxon>Collybiopsis</taxon>
        <taxon>Collybiopsis luxurians</taxon>
    </lineage>
</organism>
<protein>
    <submittedName>
        <fullName evidence="1">Uncharacterized protein</fullName>
    </submittedName>
</protein>
<keyword evidence="2" id="KW-1185">Reference proteome</keyword>
<dbReference type="AlphaFoldDB" id="A0A0D0CF53"/>
<accession>A0A0D0CF53</accession>
<proteinExistence type="predicted"/>